<feature type="compositionally biased region" description="Low complexity" evidence="2">
    <location>
        <begin position="541"/>
        <end position="553"/>
    </location>
</feature>
<dbReference type="InterPro" id="IPR013763">
    <property type="entry name" value="Cyclin-like_dom"/>
</dbReference>
<dbReference type="GO" id="GO:0045944">
    <property type="term" value="P:positive regulation of transcription by RNA polymerase II"/>
    <property type="evidence" value="ECO:0000318"/>
    <property type="project" value="GO_Central"/>
</dbReference>
<feature type="compositionally biased region" description="Gly residues" evidence="2">
    <location>
        <begin position="589"/>
        <end position="598"/>
    </location>
</feature>
<feature type="compositionally biased region" description="Low complexity" evidence="2">
    <location>
        <begin position="412"/>
        <end position="421"/>
    </location>
</feature>
<dbReference type="EMBL" id="DF237976">
    <property type="protein sequence ID" value="GAQ92489.1"/>
    <property type="molecule type" value="Genomic_DNA"/>
</dbReference>
<organism evidence="4 5">
    <name type="scientific">Klebsormidium nitens</name>
    <name type="common">Green alga</name>
    <name type="synonym">Ulothrix nitens</name>
    <dbReference type="NCBI Taxonomy" id="105231"/>
    <lineage>
        <taxon>Eukaryota</taxon>
        <taxon>Viridiplantae</taxon>
        <taxon>Streptophyta</taxon>
        <taxon>Klebsormidiophyceae</taxon>
        <taxon>Klebsormidiales</taxon>
        <taxon>Klebsormidiaceae</taxon>
        <taxon>Klebsormidium</taxon>
    </lineage>
</organism>
<dbReference type="SMART" id="SM00385">
    <property type="entry name" value="CYCLIN"/>
    <property type="match status" value="2"/>
</dbReference>
<protein>
    <submittedName>
        <fullName evidence="4">Cyclin family protein</fullName>
    </submittedName>
</protein>
<feature type="compositionally biased region" description="Acidic residues" evidence="2">
    <location>
        <begin position="617"/>
        <end position="626"/>
    </location>
</feature>
<feature type="domain" description="Cyclin-like" evidence="3">
    <location>
        <begin position="68"/>
        <end position="150"/>
    </location>
</feature>
<comment type="similarity">
    <text evidence="1">Belongs to the cyclin family.</text>
</comment>
<dbReference type="Proteomes" id="UP000054558">
    <property type="component" value="Unassembled WGS sequence"/>
</dbReference>
<feature type="domain" description="Cyclin-like" evidence="3">
    <location>
        <begin position="184"/>
        <end position="271"/>
    </location>
</feature>
<sequence length="787" mass="83758">MHTELGDPEQQEFENARRCGTSMGSIIEADHATGKWIFSKEDIEKNTPSRKDGIDAKKEAWLRKGCCTFIQDAGMRLKVPQLTIATAIMFCHRFFMRQSYAQQDRYVIASTCLFLAGKVEDTPRQLKDVIYVTYIIRHKKDKGAEDRIKQSREVFEHERELLLAGEYLVMNTLSFDLNINHPYKPLLSTIRKFDKEGPLKHLAQVSWNFVNDGLRTSLGLQFKPHEVAAGAIYLAAKFLKISLPQQDGKPWWTEFQVTPSILEDVSSQMLELYEQTKDGSGTTGASSRRHSKQAAPSKSAAGAKSKERHPATPSVADRAAQASLTSGASAPVPAAPLPLPGSSAREGDAAPAAQAANVPPAVVAAAPSVSTAAAVEQTRTGEGELGAPVGAVTRRDENGHKTAGAAGEVRVAPGEAADTGAAGDGVREASANGSRQKFGGIETAGLAEAISAQTGASKGSGGEAKEGTGISTSEHEGAKASAGPGLQGAAGGEALDEPMDVDEDTPPSAAPAAAAPPPLPRLPEQPLGAEHGVGLEPELRAGVSGAAGAPGADAGKEQGGGKAEATAQQGARSKGAGSGEGVPDRDGGEVGSAPGGTSGRQEVAPTASQGPGHAAEEGEIPSEEGEIPSSPVSHEVRSPGKASRERERGARGRSRSRSRSYSRDRTRSRSRSASPPRRRGGHLSRSRSPLESGRGRSPSSGGKRHKNGQRRRDWDKGRGSSGHRAREAGDRSQWDRDRDWGRDRDRDRNRDRDRDRERQASHRSHKDHKDSNRHRSSQNTESTDRRR</sequence>
<feature type="compositionally biased region" description="Pro residues" evidence="2">
    <location>
        <begin position="514"/>
        <end position="523"/>
    </location>
</feature>
<dbReference type="PANTHER" id="PTHR10026">
    <property type="entry name" value="CYCLIN"/>
    <property type="match status" value="1"/>
</dbReference>
<dbReference type="GO" id="GO:0061575">
    <property type="term" value="F:cyclin-dependent protein serine/threonine kinase activator activity"/>
    <property type="evidence" value="ECO:0000318"/>
    <property type="project" value="GO_Central"/>
</dbReference>
<feature type="compositionally biased region" description="Low complexity" evidence="2">
    <location>
        <begin position="293"/>
        <end position="303"/>
    </location>
</feature>
<dbReference type="CDD" id="cd20588">
    <property type="entry name" value="CYCLIN_AcCycT_rpt2"/>
    <property type="match status" value="1"/>
</dbReference>
<dbReference type="SUPFAM" id="SSF47954">
    <property type="entry name" value="Cyclin-like"/>
    <property type="match status" value="2"/>
</dbReference>
<feature type="compositionally biased region" description="Basic and acidic residues" evidence="2">
    <location>
        <begin position="710"/>
        <end position="760"/>
    </location>
</feature>
<dbReference type="Pfam" id="PF00134">
    <property type="entry name" value="Cyclin_N"/>
    <property type="match status" value="1"/>
</dbReference>
<feature type="compositionally biased region" description="Basic and acidic residues" evidence="2">
    <location>
        <begin position="634"/>
        <end position="650"/>
    </location>
</feature>
<feature type="compositionally biased region" description="Low complexity" evidence="2">
    <location>
        <begin position="340"/>
        <end position="353"/>
    </location>
</feature>
<dbReference type="OrthoDB" id="10264655at2759"/>
<evidence type="ECO:0000313" key="4">
    <source>
        <dbReference type="EMBL" id="GAQ92489.1"/>
    </source>
</evidence>
<evidence type="ECO:0000259" key="3">
    <source>
        <dbReference type="SMART" id="SM00385"/>
    </source>
</evidence>
<feature type="compositionally biased region" description="Basic residues" evidence="2">
    <location>
        <begin position="668"/>
        <end position="685"/>
    </location>
</feature>
<dbReference type="GO" id="GO:0032786">
    <property type="term" value="P:positive regulation of DNA-templated transcription, elongation"/>
    <property type="evidence" value="ECO:0000318"/>
    <property type="project" value="GO_Central"/>
</dbReference>
<feature type="region of interest" description="Disordered" evidence="2">
    <location>
        <begin position="376"/>
        <end position="437"/>
    </location>
</feature>
<dbReference type="GO" id="GO:0008024">
    <property type="term" value="C:cyclin/CDK positive transcription elongation factor complex"/>
    <property type="evidence" value="ECO:0000318"/>
    <property type="project" value="GO_Central"/>
</dbReference>
<feature type="region of interest" description="Disordered" evidence="2">
    <location>
        <begin position="453"/>
        <end position="787"/>
    </location>
</feature>
<dbReference type="OMA" id="CTRQNLN"/>
<dbReference type="InterPro" id="IPR043198">
    <property type="entry name" value="Cyclin/Ssn8"/>
</dbReference>
<dbReference type="InterPro" id="IPR036915">
    <property type="entry name" value="Cyclin-like_sf"/>
</dbReference>
<dbReference type="STRING" id="105231.A0A1Y1ISI0"/>
<dbReference type="GO" id="GO:0005634">
    <property type="term" value="C:nucleus"/>
    <property type="evidence" value="ECO:0000318"/>
    <property type="project" value="GO_Central"/>
</dbReference>
<evidence type="ECO:0000256" key="1">
    <source>
        <dbReference type="RuleBase" id="RU000383"/>
    </source>
</evidence>
<proteinExistence type="inferred from homology"/>
<feature type="compositionally biased region" description="Basic residues" evidence="2">
    <location>
        <begin position="651"/>
        <end position="660"/>
    </location>
</feature>
<accession>A0A1Y1ISI0</accession>
<name>A0A1Y1ISI0_KLENI</name>
<dbReference type="AlphaFoldDB" id="A0A1Y1ISI0"/>
<keyword evidence="1" id="KW-0195">Cyclin</keyword>
<reference evidence="4 5" key="1">
    <citation type="journal article" date="2014" name="Nat. Commun.">
        <title>Klebsormidium flaccidum genome reveals primary factors for plant terrestrial adaptation.</title>
        <authorList>
            <person name="Hori K."/>
            <person name="Maruyama F."/>
            <person name="Fujisawa T."/>
            <person name="Togashi T."/>
            <person name="Yamamoto N."/>
            <person name="Seo M."/>
            <person name="Sato S."/>
            <person name="Yamada T."/>
            <person name="Mori H."/>
            <person name="Tajima N."/>
            <person name="Moriyama T."/>
            <person name="Ikeuchi M."/>
            <person name="Watanabe M."/>
            <person name="Wada H."/>
            <person name="Kobayashi K."/>
            <person name="Saito M."/>
            <person name="Masuda T."/>
            <person name="Sasaki-Sekimoto Y."/>
            <person name="Mashiguchi K."/>
            <person name="Awai K."/>
            <person name="Shimojima M."/>
            <person name="Masuda S."/>
            <person name="Iwai M."/>
            <person name="Nobusawa T."/>
            <person name="Narise T."/>
            <person name="Kondo S."/>
            <person name="Saito H."/>
            <person name="Sato R."/>
            <person name="Murakawa M."/>
            <person name="Ihara Y."/>
            <person name="Oshima-Yamada Y."/>
            <person name="Ohtaka K."/>
            <person name="Satoh M."/>
            <person name="Sonobe K."/>
            <person name="Ishii M."/>
            <person name="Ohtani R."/>
            <person name="Kanamori-Sato M."/>
            <person name="Honoki R."/>
            <person name="Miyazaki D."/>
            <person name="Mochizuki H."/>
            <person name="Umetsu J."/>
            <person name="Higashi K."/>
            <person name="Shibata D."/>
            <person name="Kamiya Y."/>
            <person name="Sato N."/>
            <person name="Nakamura Y."/>
            <person name="Tabata S."/>
            <person name="Ida S."/>
            <person name="Kurokawa K."/>
            <person name="Ohta H."/>
        </authorList>
    </citation>
    <scope>NUCLEOTIDE SEQUENCE [LARGE SCALE GENOMIC DNA]</scope>
    <source>
        <strain evidence="4 5">NIES-2285</strain>
    </source>
</reference>
<gene>
    <name evidence="4" type="ORF">KFL_010270020</name>
</gene>
<feature type="compositionally biased region" description="Basic residues" evidence="2">
    <location>
        <begin position="761"/>
        <end position="776"/>
    </location>
</feature>
<feature type="region of interest" description="Disordered" evidence="2">
    <location>
        <begin position="276"/>
        <end position="353"/>
    </location>
</feature>
<keyword evidence="5" id="KW-1185">Reference proteome</keyword>
<feature type="compositionally biased region" description="Low complexity" evidence="2">
    <location>
        <begin position="686"/>
        <end position="701"/>
    </location>
</feature>
<evidence type="ECO:0000313" key="5">
    <source>
        <dbReference type="Proteomes" id="UP000054558"/>
    </source>
</evidence>
<dbReference type="InterPro" id="IPR006671">
    <property type="entry name" value="Cyclin_N"/>
</dbReference>
<dbReference type="Gene3D" id="1.10.472.10">
    <property type="entry name" value="Cyclin-like"/>
    <property type="match status" value="2"/>
</dbReference>
<feature type="compositionally biased region" description="Acidic residues" evidence="2">
    <location>
        <begin position="494"/>
        <end position="505"/>
    </location>
</feature>
<evidence type="ECO:0000256" key="2">
    <source>
        <dbReference type="SAM" id="MobiDB-lite"/>
    </source>
</evidence>